<dbReference type="EMBL" id="NXLV01000008">
    <property type="protein sequence ID" value="RDU70541.1"/>
    <property type="molecule type" value="Genomic_DNA"/>
</dbReference>
<dbReference type="RefSeq" id="WP_115569636.1">
    <property type="nucleotide sequence ID" value="NZ_NXLV01000008.1"/>
</dbReference>
<keyword evidence="1" id="KW-0175">Coiled coil</keyword>
<keyword evidence="3" id="KW-1185">Reference proteome</keyword>
<comment type="caution">
    <text evidence="2">The sequence shown here is derived from an EMBL/GenBank/DDBJ whole genome shotgun (WGS) entry which is preliminary data.</text>
</comment>
<sequence length="142" mass="16294">MLHQYLKDAICELKKLIELTQTDIADLSEAKNEVIFQRLPYKESLIKSFEQKKSLIDSAMVTLRDNNPQKSLSDLLDQEALDLLDELKIALKELKELNKGYAKSVYAVNEFYTSLLRKIVPHENNGYGGYAKPQQSFLTIQV</sequence>
<evidence type="ECO:0000256" key="1">
    <source>
        <dbReference type="SAM" id="Coils"/>
    </source>
</evidence>
<evidence type="ECO:0008006" key="4">
    <source>
        <dbReference type="Google" id="ProtNLM"/>
    </source>
</evidence>
<dbReference type="Proteomes" id="UP000257045">
    <property type="component" value="Unassembled WGS sequence"/>
</dbReference>
<evidence type="ECO:0000313" key="2">
    <source>
        <dbReference type="EMBL" id="RDU70541.1"/>
    </source>
</evidence>
<gene>
    <name evidence="2" type="ORF">CQA58_05050</name>
</gene>
<name>A0A3D8J185_9HELI</name>
<evidence type="ECO:0000313" key="3">
    <source>
        <dbReference type="Proteomes" id="UP000257045"/>
    </source>
</evidence>
<dbReference type="AlphaFoldDB" id="A0A3D8J185"/>
<organism evidence="2 3">
    <name type="scientific">Helicobacter brantae</name>
    <dbReference type="NCBI Taxonomy" id="375927"/>
    <lineage>
        <taxon>Bacteria</taxon>
        <taxon>Pseudomonadati</taxon>
        <taxon>Campylobacterota</taxon>
        <taxon>Epsilonproteobacteria</taxon>
        <taxon>Campylobacterales</taxon>
        <taxon>Helicobacteraceae</taxon>
        <taxon>Helicobacter</taxon>
    </lineage>
</organism>
<protein>
    <recommendedName>
        <fullName evidence="4">Flagellar protein FlgN</fullName>
    </recommendedName>
</protein>
<accession>A0A3D8J185</accession>
<proteinExistence type="predicted"/>
<dbReference type="OrthoDB" id="5334106at2"/>
<feature type="coiled-coil region" evidence="1">
    <location>
        <begin position="77"/>
        <end position="104"/>
    </location>
</feature>
<reference evidence="2 3" key="1">
    <citation type="submission" date="2018-04" db="EMBL/GenBank/DDBJ databases">
        <title>Novel Campyloabacter and Helicobacter Species and Strains.</title>
        <authorList>
            <person name="Mannion A.J."/>
            <person name="Shen Z."/>
            <person name="Fox J.G."/>
        </authorList>
    </citation>
    <scope>NUCLEOTIDE SEQUENCE [LARGE SCALE GENOMIC DNA]</scope>
    <source>
        <strain evidence="2 3">MIT 04-9366</strain>
    </source>
</reference>